<evidence type="ECO:0000313" key="3">
    <source>
        <dbReference type="Proteomes" id="UP000295431"/>
    </source>
</evidence>
<dbReference type="AlphaFoldDB" id="A0A4R4PDV2"/>
<proteinExistence type="predicted"/>
<accession>A0A4R4PDV2</accession>
<keyword evidence="3" id="KW-1185">Reference proteome</keyword>
<protein>
    <recommendedName>
        <fullName evidence="4">PH domain-containing protein</fullName>
    </recommendedName>
</protein>
<gene>
    <name evidence="2" type="ORF">E1284_03615</name>
</gene>
<evidence type="ECO:0000313" key="2">
    <source>
        <dbReference type="EMBL" id="TDC19477.1"/>
    </source>
</evidence>
<keyword evidence="1" id="KW-1133">Transmembrane helix</keyword>
<evidence type="ECO:0008006" key="4">
    <source>
        <dbReference type="Google" id="ProtNLM"/>
    </source>
</evidence>
<dbReference type="EMBL" id="SMJW01000009">
    <property type="protein sequence ID" value="TDC19477.1"/>
    <property type="molecule type" value="Genomic_DNA"/>
</dbReference>
<feature type="transmembrane region" description="Helical" evidence="1">
    <location>
        <begin position="21"/>
        <end position="39"/>
    </location>
</feature>
<dbReference type="OrthoDB" id="3480451at2"/>
<keyword evidence="1" id="KW-0812">Transmembrane</keyword>
<feature type="transmembrane region" description="Helical" evidence="1">
    <location>
        <begin position="187"/>
        <end position="208"/>
    </location>
</feature>
<dbReference type="RefSeq" id="WP_131936995.1">
    <property type="nucleotide sequence ID" value="NZ_BAAAMX010000023.1"/>
</dbReference>
<reference evidence="2 3" key="1">
    <citation type="submission" date="2019-03" db="EMBL/GenBank/DDBJ databases">
        <title>Draft genome sequences of novel Actinobacteria.</title>
        <authorList>
            <person name="Sahin N."/>
            <person name="Ay H."/>
            <person name="Saygin H."/>
        </authorList>
    </citation>
    <scope>NUCLEOTIDE SEQUENCE [LARGE SCALE GENOMIC DNA]</scope>
    <source>
        <strain evidence="2 3">DSM 45347</strain>
    </source>
</reference>
<dbReference type="Proteomes" id="UP000295431">
    <property type="component" value="Unassembled WGS sequence"/>
</dbReference>
<feature type="transmembrane region" description="Helical" evidence="1">
    <location>
        <begin position="51"/>
        <end position="69"/>
    </location>
</feature>
<sequence>MDPARVGDSSGAALRVRYRDHGVAFNVLLITVILGSRFFHGPTTEVSLSSAIWLAGTLLLLVSGLVMAFRSQRGLTLDAGGITWHQIELSIPWSQVTGLDVDTNVRGAGKPHLIVRVADPAEARRGRRGLAGFIIQGNTRQYGGPIAVKARLLAVPAEAVIATADRLRQAPAEAGDRRARARVVADLWDTAGLAGFAASLAAIVVPILL</sequence>
<name>A0A4R4PDV2_9ACTN</name>
<evidence type="ECO:0000256" key="1">
    <source>
        <dbReference type="SAM" id="Phobius"/>
    </source>
</evidence>
<comment type="caution">
    <text evidence="2">The sequence shown here is derived from an EMBL/GenBank/DDBJ whole genome shotgun (WGS) entry which is preliminary data.</text>
</comment>
<organism evidence="2 3">
    <name type="scientific">Actinomadura bangladeshensis</name>
    <dbReference type="NCBI Taxonomy" id="453573"/>
    <lineage>
        <taxon>Bacteria</taxon>
        <taxon>Bacillati</taxon>
        <taxon>Actinomycetota</taxon>
        <taxon>Actinomycetes</taxon>
        <taxon>Streptosporangiales</taxon>
        <taxon>Thermomonosporaceae</taxon>
        <taxon>Actinomadura</taxon>
    </lineage>
</organism>
<keyword evidence="1" id="KW-0472">Membrane</keyword>